<dbReference type="OrthoDB" id="26872at2"/>
<comment type="caution">
    <text evidence="4">The sequence shown here is derived from an EMBL/GenBank/DDBJ whole genome shotgun (WGS) entry which is preliminary data.</text>
</comment>
<sequence>MRAVVLASATLTGALLLAGCGGQDQQAGPAAKAPTPPATATTPAQQFNDADVTFAQQMIPHHQQAVDMAELAETHAQDAEVKKLAAKIQAAQAPEIEMMSGWLRAWGKPVPTAMPSVGHGGHQMPSMGGHQMPGMMTQQEMDQLMAARGAEFDRMFLQMMIKHHEGAVEMARTEQAQGVNPEAKKLAGQIAASQTAEIAEMRELLGQA</sequence>
<reference evidence="6" key="2">
    <citation type="submission" date="2015-02" db="EMBL/GenBank/DDBJ databases">
        <title>Physiological reanalysis, assessment of diazotrophy, and genome sequences of multiple isolates of Streptomyces thermoautotrophicus.</title>
        <authorList>
            <person name="MacKellar D.C."/>
            <person name="Lieber L."/>
            <person name="Norman J."/>
            <person name="Bolger A."/>
            <person name="Tobin C."/>
            <person name="Murray J.W."/>
            <person name="Friesen M."/>
            <person name="Prell J."/>
        </authorList>
    </citation>
    <scope>NUCLEOTIDE SEQUENCE [LARGE SCALE GENOMIC DNA]</scope>
    <source>
        <strain evidence="6">UBT1</strain>
    </source>
</reference>
<reference evidence="4 7" key="1">
    <citation type="submission" date="2015-02" db="EMBL/GenBank/DDBJ databases">
        <title>Physiological reanalysis, assessment of diazotrophy, and genome sequences of multiple isolates of Streptomyces thermoautotrophicus.</title>
        <authorList>
            <person name="MacKellar D.C."/>
            <person name="Lieber L."/>
            <person name="Norman J."/>
            <person name="Bolger A."/>
            <person name="Tobin C."/>
            <person name="Murray J.W."/>
            <person name="Prell J."/>
        </authorList>
    </citation>
    <scope>NUCLEOTIDE SEQUENCE [LARGE SCALE GENOMIC DNA]</scope>
    <source>
        <strain evidence="4 7">UBT1</strain>
    </source>
</reference>
<evidence type="ECO:0000313" key="4">
    <source>
        <dbReference type="EMBL" id="KWX05442.1"/>
    </source>
</evidence>
<feature type="domain" description="DUF305" evidence="3">
    <location>
        <begin position="51"/>
        <end position="205"/>
    </location>
</feature>
<dbReference type="PANTHER" id="PTHR36933">
    <property type="entry name" value="SLL0788 PROTEIN"/>
    <property type="match status" value="1"/>
</dbReference>
<keyword evidence="2" id="KW-0732">Signal</keyword>
<dbReference type="Proteomes" id="UP000070659">
    <property type="component" value="Unassembled WGS sequence"/>
</dbReference>
<feature type="signal peptide" evidence="2">
    <location>
        <begin position="1"/>
        <end position="18"/>
    </location>
</feature>
<evidence type="ECO:0000256" key="2">
    <source>
        <dbReference type="SAM" id="SignalP"/>
    </source>
</evidence>
<dbReference type="Proteomes" id="UP000070598">
    <property type="component" value="Unassembled WGS sequence"/>
</dbReference>
<dbReference type="InterPro" id="IPR005183">
    <property type="entry name" value="DUF305_CopM-like"/>
</dbReference>
<name>A0A132N7C5_9ACTN</name>
<dbReference type="InterPro" id="IPR012347">
    <property type="entry name" value="Ferritin-like"/>
</dbReference>
<evidence type="ECO:0000256" key="1">
    <source>
        <dbReference type="SAM" id="MobiDB-lite"/>
    </source>
</evidence>
<dbReference type="PATRIC" id="fig|1469144.8.peg.5107"/>
<proteinExistence type="predicted"/>
<dbReference type="EMBL" id="JYIK01001119">
    <property type="protein sequence ID" value="KWX05442.1"/>
    <property type="molecule type" value="Genomic_DNA"/>
</dbReference>
<dbReference type="PROSITE" id="PS51257">
    <property type="entry name" value="PROKAR_LIPOPROTEIN"/>
    <property type="match status" value="1"/>
</dbReference>
<organism evidence="4 6">
    <name type="scientific">Carbonactinospora thermoautotrophica</name>
    <dbReference type="NCBI Taxonomy" id="1469144"/>
    <lineage>
        <taxon>Bacteria</taxon>
        <taxon>Bacillati</taxon>
        <taxon>Actinomycetota</taxon>
        <taxon>Actinomycetes</taxon>
        <taxon>Kitasatosporales</taxon>
        <taxon>Carbonactinosporaceae</taxon>
        <taxon>Carbonactinospora</taxon>
    </lineage>
</organism>
<protein>
    <recommendedName>
        <fullName evidence="3">DUF305 domain-containing protein</fullName>
    </recommendedName>
</protein>
<feature type="region of interest" description="Disordered" evidence="1">
    <location>
        <begin position="22"/>
        <end position="43"/>
    </location>
</feature>
<evidence type="ECO:0000313" key="5">
    <source>
        <dbReference type="EMBL" id="KWX05533.1"/>
    </source>
</evidence>
<evidence type="ECO:0000259" key="3">
    <source>
        <dbReference type="Pfam" id="PF03713"/>
    </source>
</evidence>
<evidence type="ECO:0000313" key="7">
    <source>
        <dbReference type="Proteomes" id="UP000070659"/>
    </source>
</evidence>
<dbReference type="RefSeq" id="WP_066887495.1">
    <property type="nucleotide sequence ID" value="NZ_JYIJ01000011.1"/>
</dbReference>
<dbReference type="Gene3D" id="1.20.1260.10">
    <property type="match status" value="1"/>
</dbReference>
<dbReference type="AlphaFoldDB" id="A0A132N7C5"/>
<dbReference type="Pfam" id="PF03713">
    <property type="entry name" value="DUF305"/>
    <property type="match status" value="1"/>
</dbReference>
<dbReference type="PANTHER" id="PTHR36933:SF1">
    <property type="entry name" value="SLL0788 PROTEIN"/>
    <property type="match status" value="1"/>
</dbReference>
<evidence type="ECO:0000313" key="6">
    <source>
        <dbReference type="Proteomes" id="UP000070598"/>
    </source>
</evidence>
<accession>A0A132N7C5</accession>
<feature type="chain" id="PRO_5038211642" description="DUF305 domain-containing protein" evidence="2">
    <location>
        <begin position="19"/>
        <end position="208"/>
    </location>
</feature>
<dbReference type="EMBL" id="JYIJ01000011">
    <property type="protein sequence ID" value="KWX05533.1"/>
    <property type="molecule type" value="Genomic_DNA"/>
</dbReference>
<gene>
    <name evidence="5" type="ORF">TH66_02360</name>
    <name evidence="4" type="ORF">TR74_23820</name>
</gene>